<dbReference type="SUPFAM" id="SSF56059">
    <property type="entry name" value="Glutathione synthetase ATP-binding domain-like"/>
    <property type="match status" value="1"/>
</dbReference>
<evidence type="ECO:0000256" key="1">
    <source>
        <dbReference type="SAM" id="Coils"/>
    </source>
</evidence>
<protein>
    <recommendedName>
        <fullName evidence="4">Teichuronopeptide biosynthesis</fullName>
    </recommendedName>
</protein>
<dbReference type="Pfam" id="PF14305">
    <property type="entry name" value="ATPgrasp_TupA"/>
    <property type="match status" value="1"/>
</dbReference>
<sequence length="473" mass="55134">MNKCDGESINVNNKERNHHQPDLLAQLIDTEAKIKELEQQQKQYEKQIKHMYKSNTWQKTGWLRKAYALVTGKAGRKQAAYIHYLETQLEATLEQLYATKELLSEQMVHNPGLSQYQIIDVIKEKKREGLLMDYLDKLIVHKQVLENNYNKALTYAARTFMKEQPAFRNHVYEQVLQGLKIEDIPEFMIRAGLDEESIPLVSTASYRASLNMRMRQYQWMGSLPEWSLDDKQEAYAFMDQLDIRRPWTSEHSFPLSDMPQHTQVAIKPVDGAGSRGVYLVRANDDIIDLKRANSIKSWNDLKTAMQEDLDSGWVEKDEWFMEELIFENKLEKQAASDVKFYCFYGKVGVILEIKRYPELAYCWWTADGQRIHTGKYEDELFKGQGVSKQELQLAANLSLEIPAPFIRIDFLRSEDGLVFGEFTPKPGNYDGFDQQTDQWLGDLFLEAEGRLSQDLLNGKSFEAFRRKMETTQQ</sequence>
<keyword evidence="1" id="KW-0175">Coiled coil</keyword>
<dbReference type="Proteomes" id="UP000030401">
    <property type="component" value="Unassembled WGS sequence"/>
</dbReference>
<dbReference type="OrthoDB" id="9791827at2"/>
<evidence type="ECO:0000313" key="3">
    <source>
        <dbReference type="Proteomes" id="UP000030401"/>
    </source>
</evidence>
<dbReference type="RefSeq" id="WP_052127183.1">
    <property type="nucleotide sequence ID" value="NZ_AVPG01000008.1"/>
</dbReference>
<dbReference type="AlphaFoldDB" id="A0A0A5G5B7"/>
<name>A0A0A5G5B7_9BACI</name>
<dbReference type="EMBL" id="AVPG01000008">
    <property type="protein sequence ID" value="KGX87249.1"/>
    <property type="molecule type" value="Genomic_DNA"/>
</dbReference>
<feature type="coiled-coil region" evidence="1">
    <location>
        <begin position="20"/>
        <end position="54"/>
    </location>
</feature>
<evidence type="ECO:0000313" key="2">
    <source>
        <dbReference type="EMBL" id="KGX87249.1"/>
    </source>
</evidence>
<proteinExistence type="predicted"/>
<comment type="caution">
    <text evidence="2">The sequence shown here is derived from an EMBL/GenBank/DDBJ whole genome shotgun (WGS) entry which is preliminary data.</text>
</comment>
<organism evidence="2 3">
    <name type="scientific">Pontibacillus litoralis JSM 072002</name>
    <dbReference type="NCBI Taxonomy" id="1385512"/>
    <lineage>
        <taxon>Bacteria</taxon>
        <taxon>Bacillati</taxon>
        <taxon>Bacillota</taxon>
        <taxon>Bacilli</taxon>
        <taxon>Bacillales</taxon>
        <taxon>Bacillaceae</taxon>
        <taxon>Pontibacillus</taxon>
    </lineage>
</organism>
<reference evidence="2 3" key="1">
    <citation type="submission" date="2013-08" db="EMBL/GenBank/DDBJ databases">
        <authorList>
            <person name="Huang J."/>
            <person name="Wang G."/>
        </authorList>
    </citation>
    <scope>NUCLEOTIDE SEQUENCE [LARGE SCALE GENOMIC DNA]</scope>
    <source>
        <strain evidence="2 3">JSM 072002</strain>
    </source>
</reference>
<dbReference type="eggNOG" id="COG0189">
    <property type="taxonomic scope" value="Bacteria"/>
</dbReference>
<dbReference type="STRING" id="1385512.N784_16330"/>
<evidence type="ECO:0008006" key="4">
    <source>
        <dbReference type="Google" id="ProtNLM"/>
    </source>
</evidence>
<accession>A0A0A5G5B7</accession>
<gene>
    <name evidence="2" type="ORF">N784_16330</name>
</gene>
<dbReference type="InterPro" id="IPR029465">
    <property type="entry name" value="ATPgrasp_TupA"/>
</dbReference>
<keyword evidence="3" id="KW-1185">Reference proteome</keyword>